<evidence type="ECO:0000256" key="1">
    <source>
        <dbReference type="ARBA" id="ARBA00022801"/>
    </source>
</evidence>
<feature type="domain" description="Alpha/beta hydrolase fold-3" evidence="2">
    <location>
        <begin position="99"/>
        <end position="312"/>
    </location>
</feature>
<keyword evidence="1" id="KW-0378">Hydrolase</keyword>
<dbReference type="InterPro" id="IPR050300">
    <property type="entry name" value="GDXG_lipolytic_enzyme"/>
</dbReference>
<reference evidence="3 4" key="1">
    <citation type="submission" date="2024-03" db="EMBL/GenBank/DDBJ databases">
        <title>The Acrasis kona genome and developmental transcriptomes reveal deep origins of eukaryotic multicellular pathways.</title>
        <authorList>
            <person name="Sheikh S."/>
            <person name="Fu C.-J."/>
            <person name="Brown M.W."/>
            <person name="Baldauf S.L."/>
        </authorList>
    </citation>
    <scope>NUCLEOTIDE SEQUENCE [LARGE SCALE GENOMIC DNA]</scope>
    <source>
        <strain evidence="3 4">ATCC MYA-3509</strain>
    </source>
</reference>
<dbReference type="Pfam" id="PF07859">
    <property type="entry name" value="Abhydrolase_3"/>
    <property type="match status" value="1"/>
</dbReference>
<sequence length="332" mass="37948">MSSYYFMKAYIYICAKYESFFGNTKSVITPEAIVLGRVLRKTKQPTDLQELRSTTAGAAVFTSCAMSTRRYSRLIFEKMNFSTYIIDRVVKQNQFKNVILYVHGGGLVSGTPDAGNSVYKIISEQKNTVVDFFGVNYPVLPEFTVEKAVSDVVDAFKFVVSQKYKSVILMGDDAGCNLILLSLANHIQKEEVLRNKVHSLILFSPWTDLTMSTKSFRERVNIDVCFSKQFGTTLESVLDLTQEEKIKYSFNHLIKKKDFQFELGPTTRIFVSYSDCERTADECEDLSNFLKKRFDERCTIRIQRGLPIHGFQLWAPLIPEAVAVCREASRYV</sequence>
<protein>
    <submittedName>
        <fullName evidence="3">Esterase</fullName>
    </submittedName>
</protein>
<keyword evidence="4" id="KW-1185">Reference proteome</keyword>
<dbReference type="AlphaFoldDB" id="A0AAW2ZJ72"/>
<comment type="caution">
    <text evidence="3">The sequence shown here is derived from an EMBL/GenBank/DDBJ whole genome shotgun (WGS) entry which is preliminary data.</text>
</comment>
<dbReference type="GO" id="GO:0016787">
    <property type="term" value="F:hydrolase activity"/>
    <property type="evidence" value="ECO:0007669"/>
    <property type="project" value="UniProtKB-KW"/>
</dbReference>
<dbReference type="InterPro" id="IPR013094">
    <property type="entry name" value="AB_hydrolase_3"/>
</dbReference>
<evidence type="ECO:0000313" key="4">
    <source>
        <dbReference type="Proteomes" id="UP001431209"/>
    </source>
</evidence>
<dbReference type="PANTHER" id="PTHR48081">
    <property type="entry name" value="AB HYDROLASE SUPERFAMILY PROTEIN C4A8.06C"/>
    <property type="match status" value="1"/>
</dbReference>
<proteinExistence type="predicted"/>
<dbReference type="Gene3D" id="3.40.50.1820">
    <property type="entry name" value="alpha/beta hydrolase"/>
    <property type="match status" value="1"/>
</dbReference>
<evidence type="ECO:0000259" key="2">
    <source>
        <dbReference type="Pfam" id="PF07859"/>
    </source>
</evidence>
<dbReference type="EMBL" id="JAOPGA020001460">
    <property type="protein sequence ID" value="KAL0488662.1"/>
    <property type="molecule type" value="Genomic_DNA"/>
</dbReference>
<dbReference type="SUPFAM" id="SSF53474">
    <property type="entry name" value="alpha/beta-Hydrolases"/>
    <property type="match status" value="1"/>
</dbReference>
<dbReference type="InterPro" id="IPR029058">
    <property type="entry name" value="AB_hydrolase_fold"/>
</dbReference>
<accession>A0AAW2ZJ72</accession>
<dbReference type="Proteomes" id="UP001431209">
    <property type="component" value="Unassembled WGS sequence"/>
</dbReference>
<name>A0AAW2ZJ72_9EUKA</name>
<dbReference type="PANTHER" id="PTHR48081:SF8">
    <property type="entry name" value="ALPHA_BETA HYDROLASE FOLD-3 DOMAIN-CONTAINING PROTEIN-RELATED"/>
    <property type="match status" value="1"/>
</dbReference>
<gene>
    <name evidence="3" type="ORF">AKO1_008839</name>
</gene>
<evidence type="ECO:0000313" key="3">
    <source>
        <dbReference type="EMBL" id="KAL0488662.1"/>
    </source>
</evidence>
<organism evidence="3 4">
    <name type="scientific">Acrasis kona</name>
    <dbReference type="NCBI Taxonomy" id="1008807"/>
    <lineage>
        <taxon>Eukaryota</taxon>
        <taxon>Discoba</taxon>
        <taxon>Heterolobosea</taxon>
        <taxon>Tetramitia</taxon>
        <taxon>Eutetramitia</taxon>
        <taxon>Acrasidae</taxon>
        <taxon>Acrasis</taxon>
    </lineage>
</organism>